<dbReference type="EMBL" id="CP018135">
    <property type="protein sequence ID" value="APF39789.1"/>
    <property type="molecule type" value="Genomic_DNA"/>
</dbReference>
<evidence type="ECO:0000313" key="2">
    <source>
        <dbReference type="Proteomes" id="UP000183530"/>
    </source>
</evidence>
<organism evidence="1 2">
    <name type="scientific">Neomicrococcus aestuarii</name>
    <dbReference type="NCBI Taxonomy" id="556325"/>
    <lineage>
        <taxon>Bacteria</taxon>
        <taxon>Bacillati</taxon>
        <taxon>Actinomycetota</taxon>
        <taxon>Actinomycetes</taxon>
        <taxon>Micrococcales</taxon>
        <taxon>Micrococcaceae</taxon>
        <taxon>Neomicrococcus</taxon>
    </lineage>
</organism>
<name>A0A1L2ZKQ4_9MICC</name>
<dbReference type="KEGG" id="nae:BHE16_00730"/>
<sequence length="72" mass="7242">MATVASPALEAEDDDAAVAFAAALPDAVLEAALLADGVATGLQAARPSVATPVSAEADKTLRLLRQCWQPAP</sequence>
<dbReference type="AlphaFoldDB" id="A0A1L2ZKQ4"/>
<evidence type="ECO:0000313" key="1">
    <source>
        <dbReference type="EMBL" id="APF39789.1"/>
    </source>
</evidence>
<protein>
    <submittedName>
        <fullName evidence="1">Uncharacterized protein</fullName>
    </submittedName>
</protein>
<keyword evidence="2" id="KW-1185">Reference proteome</keyword>
<gene>
    <name evidence="1" type="ORF">BHE16_00730</name>
</gene>
<accession>A0A1L2ZKQ4</accession>
<reference evidence="1 2" key="1">
    <citation type="submission" date="2016-11" db="EMBL/GenBank/DDBJ databases">
        <title>Genome sequencing of Zhihengliuella aestuarii B18 antagonistic to Plasmodiophora brassicae.</title>
        <authorList>
            <person name="Luo Y."/>
        </authorList>
    </citation>
    <scope>NUCLEOTIDE SEQUENCE [LARGE SCALE GENOMIC DNA]</scope>
    <source>
        <strain evidence="1 2">B18</strain>
    </source>
</reference>
<proteinExistence type="predicted"/>
<dbReference type="Proteomes" id="UP000183530">
    <property type="component" value="Chromosome"/>
</dbReference>